<dbReference type="PANTHER" id="PTHR15503">
    <property type="entry name" value="LDOC1 RELATED"/>
    <property type="match status" value="1"/>
</dbReference>
<dbReference type="AlphaFoldDB" id="A0A6L2L8H4"/>
<comment type="caution">
    <text evidence="2">The sequence shown here is derived from an EMBL/GenBank/DDBJ whole genome shotgun (WGS) entry which is preliminary data.</text>
</comment>
<feature type="region of interest" description="Disordered" evidence="1">
    <location>
        <begin position="359"/>
        <end position="378"/>
    </location>
</feature>
<reference evidence="2" key="1">
    <citation type="journal article" date="2019" name="Sci. Rep.">
        <title>Draft genome of Tanacetum cinerariifolium, the natural source of mosquito coil.</title>
        <authorList>
            <person name="Yamashiro T."/>
            <person name="Shiraishi A."/>
            <person name="Satake H."/>
            <person name="Nakayama K."/>
        </authorList>
    </citation>
    <scope>NUCLEOTIDE SEQUENCE</scope>
</reference>
<dbReference type="InterPro" id="IPR032567">
    <property type="entry name" value="RTL1-rel"/>
</dbReference>
<dbReference type="Pfam" id="PF08284">
    <property type="entry name" value="RVP_2"/>
    <property type="match status" value="1"/>
</dbReference>
<name>A0A6L2L8H4_TANCI</name>
<organism evidence="2">
    <name type="scientific">Tanacetum cinerariifolium</name>
    <name type="common">Dalmatian daisy</name>
    <name type="synonym">Chrysanthemum cinerariifolium</name>
    <dbReference type="NCBI Taxonomy" id="118510"/>
    <lineage>
        <taxon>Eukaryota</taxon>
        <taxon>Viridiplantae</taxon>
        <taxon>Streptophyta</taxon>
        <taxon>Embryophyta</taxon>
        <taxon>Tracheophyta</taxon>
        <taxon>Spermatophyta</taxon>
        <taxon>Magnoliopsida</taxon>
        <taxon>eudicotyledons</taxon>
        <taxon>Gunneridae</taxon>
        <taxon>Pentapetalae</taxon>
        <taxon>asterids</taxon>
        <taxon>campanulids</taxon>
        <taxon>Asterales</taxon>
        <taxon>Asteraceae</taxon>
        <taxon>Asteroideae</taxon>
        <taxon>Anthemideae</taxon>
        <taxon>Anthemidinae</taxon>
        <taxon>Tanacetum</taxon>
    </lineage>
</organism>
<dbReference type="InterPro" id="IPR043502">
    <property type="entry name" value="DNA/RNA_pol_sf"/>
</dbReference>
<dbReference type="SUPFAM" id="SSF56672">
    <property type="entry name" value="DNA/RNA polymerases"/>
    <property type="match status" value="1"/>
</dbReference>
<protein>
    <recommendedName>
        <fullName evidence="3">Reverse transcriptase domain-containing protein</fullName>
    </recommendedName>
</protein>
<proteinExistence type="predicted"/>
<feature type="compositionally biased region" description="Polar residues" evidence="1">
    <location>
        <begin position="365"/>
        <end position="378"/>
    </location>
</feature>
<dbReference type="Gene3D" id="3.10.10.10">
    <property type="entry name" value="HIV Type 1 Reverse Transcriptase, subunit A, domain 1"/>
    <property type="match status" value="1"/>
</dbReference>
<gene>
    <name evidence="2" type="ORF">Tci_029408</name>
</gene>
<evidence type="ECO:0000256" key="1">
    <source>
        <dbReference type="SAM" id="MobiDB-lite"/>
    </source>
</evidence>
<dbReference type="EMBL" id="BKCJ010003829">
    <property type="protein sequence ID" value="GEU57430.1"/>
    <property type="molecule type" value="Genomic_DNA"/>
</dbReference>
<accession>A0A6L2L8H4</accession>
<dbReference type="PANTHER" id="PTHR15503:SF45">
    <property type="entry name" value="RNA-DIRECTED DNA POLYMERASE HOMOLOG"/>
    <property type="match status" value="1"/>
</dbReference>
<evidence type="ECO:0000313" key="2">
    <source>
        <dbReference type="EMBL" id="GEU57430.1"/>
    </source>
</evidence>
<evidence type="ECO:0008006" key="3">
    <source>
        <dbReference type="Google" id="ProtNLM"/>
    </source>
</evidence>
<sequence>MANPPPNDLNTNLPEDEHVQPEHAPAMLGFTPTMLNIPNNNNNGWIEEDDKEEMEAEEEIEAEDNVDDDDEVINPHEEFGGNFLVGESSSTRALLTHNGRVHAHGPMGCNLETVYKKVRNLDRQMYDRYNTERMMAKKFKEDDLCMNHHKYDISALDTTMREQSSDHSKMMQLVESLSRQFDEFQNDRATRHSESMSRWEAKVWEHLPLRLRFQGAPSEPPTNPAFVPRSDDPYVIVRDAATFAARDDGDDLALTSRALTWWNLQVATLGLEVANGTSWTDMKTMMTKEFGPPKEIQRIESKLWNIKKRRRPGRIQGLFDSIKGEVTSSSTTTLNAAVHMAHSLMEQKRLAKAERDAEGKKRKAMTTTHNEQAYQRGTTPKCNRRGLCHFDNCPPKCTNYVKIGHKARNCKCKTMATGANAQPVVHCYECEEKGHKSNTYPKRNNYQGGNATSRAYATREGQIRVLLHLIDIKPVRQNISYDIELADGRIVSTNTVLKGCILNLVDHLFDIDLMPIKLGTFDIIVEMNWLVERNAIIVYGKKEVHVPYKNKTLVVKGDSGASRLKVISCIKARKCIERGCQLFVAHVIKKELTKKCLEDVPVICNFPEVFPDDLPRIPPPRQVEFKIDLVPEATPVSRAPYRLAPSKMKDLSDQLQQLLEKGFIHPSSSPWGASVIFVKKKDGVITRVLRRNDFEERGTKSAKCLNSFPIKGRLIRLVLASMHVFWASVFILLTGVMLDLEQLMRGFLWIQGESKKGRAKVAWDVVCLSKFEGGLGIRRLEIFYRALISSHIWSLLSFKESLWVKWIHSYKLNGRSFWDIPCFNLSFKVNELIVNNSWSWPIVWLVKYHSLNSIVVSPLSTSCDRMVWVDLSNNEVGFSVSNVWECIRLRSDSIGCIPSDLNAIINFISPLAKLRFVKSVISKLVFAAAYYFIWQERNNWLFRKKKRSYIQELVQIVCFESLCKLKWYFPIGVLVCVLYWSWLSSSSSSSRLFRLFDLRLRSRLGVVDGLDGTKRGYQGQCLTVQSSQQWLLFSSSSGNVLHWQWELLLAVGTL</sequence>